<feature type="transmembrane region" description="Helical" evidence="1">
    <location>
        <begin position="250"/>
        <end position="277"/>
    </location>
</feature>
<dbReference type="Pfam" id="PF07087">
    <property type="entry name" value="DUF1353"/>
    <property type="match status" value="1"/>
</dbReference>
<name>A0ABU7MTT9_9ACTN</name>
<dbReference type="InterPro" id="IPR010767">
    <property type="entry name" value="Phage_CGC-2007_Cje0229"/>
</dbReference>
<evidence type="ECO:0000313" key="3">
    <source>
        <dbReference type="Proteomes" id="UP001335729"/>
    </source>
</evidence>
<accession>A0ABU7MTT9</accession>
<feature type="transmembrane region" description="Helical" evidence="1">
    <location>
        <begin position="226"/>
        <end position="244"/>
    </location>
</feature>
<dbReference type="RefSeq" id="WP_330505130.1">
    <property type="nucleotide sequence ID" value="NZ_JAZDUE010000008.1"/>
</dbReference>
<reference evidence="2 3" key="1">
    <citation type="submission" date="2024-01" db="EMBL/GenBank/DDBJ databases">
        <title>Draft genome sequence of Gordonia sp. PKS22-38.</title>
        <authorList>
            <person name="Suphannarot A."/>
            <person name="Mingma R."/>
        </authorList>
    </citation>
    <scope>NUCLEOTIDE SEQUENCE [LARGE SCALE GENOMIC DNA]</scope>
    <source>
        <strain evidence="2 3">PKS22-38</strain>
    </source>
</reference>
<dbReference type="EMBL" id="JAZDUE010000008">
    <property type="protein sequence ID" value="MEE4023740.1"/>
    <property type="molecule type" value="Genomic_DNA"/>
</dbReference>
<evidence type="ECO:0000313" key="2">
    <source>
        <dbReference type="EMBL" id="MEE4023740.1"/>
    </source>
</evidence>
<keyword evidence="1" id="KW-0472">Membrane</keyword>
<organism evidence="2 3">
    <name type="scientific">Gordonia prachuapensis</name>
    <dbReference type="NCBI Taxonomy" id="3115651"/>
    <lineage>
        <taxon>Bacteria</taxon>
        <taxon>Bacillati</taxon>
        <taxon>Actinomycetota</taxon>
        <taxon>Actinomycetes</taxon>
        <taxon>Mycobacteriales</taxon>
        <taxon>Gordoniaceae</taxon>
        <taxon>Gordonia</taxon>
    </lineage>
</organism>
<protein>
    <submittedName>
        <fullName evidence="2">DUF1353 domain-containing protein</fullName>
    </submittedName>
</protein>
<proteinExistence type="predicted"/>
<keyword evidence="1" id="KW-0812">Transmembrane</keyword>
<sequence>MSDTAGVGEQWLPWRAAPDSKFEVAVSSDTGETMKVAGVGIEQIDERQFDVLNKFRYSHPPVEDYLVAKLVERGLDPTEARRAVDDARTYVPRDDSPTDLATIPRFLRWFENSYGKHTLAAMIHDELITKQPDRGTLGSDSLSDRFFREMMRSSGVPFLRRWIIWSAVALRTRWVAGGLRMWSVIGWLALSVVGISCAALAVGSLIFDLSWPTLTVALSWPNASTYWLLGVAVILIFVAAPLWGNQIGAAIVAAGVALWVLPPAIMAAIGWGIYLVAERLVFRRLR</sequence>
<keyword evidence="3" id="KW-1185">Reference proteome</keyword>
<evidence type="ECO:0000256" key="1">
    <source>
        <dbReference type="SAM" id="Phobius"/>
    </source>
</evidence>
<keyword evidence="1" id="KW-1133">Transmembrane helix</keyword>
<feature type="transmembrane region" description="Helical" evidence="1">
    <location>
        <begin position="182"/>
        <end position="206"/>
    </location>
</feature>
<gene>
    <name evidence="2" type="ORF">V1Y59_11675</name>
</gene>
<dbReference type="Proteomes" id="UP001335729">
    <property type="component" value="Unassembled WGS sequence"/>
</dbReference>
<comment type="caution">
    <text evidence="2">The sequence shown here is derived from an EMBL/GenBank/DDBJ whole genome shotgun (WGS) entry which is preliminary data.</text>
</comment>